<dbReference type="InterPro" id="IPR036187">
    <property type="entry name" value="DNA_mismatch_repair_MutS_sf"/>
</dbReference>
<dbReference type="Gene3D" id="1.10.1420.10">
    <property type="match status" value="2"/>
</dbReference>
<feature type="compositionally biased region" description="Acidic residues" evidence="8">
    <location>
        <begin position="107"/>
        <end position="130"/>
    </location>
</feature>
<accession>A0A482WUZ6</accession>
<evidence type="ECO:0000256" key="5">
    <source>
        <dbReference type="ARBA" id="ARBA00023125"/>
    </source>
</evidence>
<keyword evidence="5 6" id="KW-0238">DNA-binding</keyword>
<dbReference type="InterPro" id="IPR000432">
    <property type="entry name" value="DNA_mismatch_repair_MutS_C"/>
</dbReference>
<dbReference type="InterPro" id="IPR007696">
    <property type="entry name" value="DNA_mismatch_repair_MutS_core"/>
</dbReference>
<keyword evidence="3 6" id="KW-0227">DNA damage</keyword>
<dbReference type="SUPFAM" id="SSF52540">
    <property type="entry name" value="P-loop containing nucleoside triphosphate hydrolases"/>
    <property type="match status" value="1"/>
</dbReference>
<dbReference type="InterPro" id="IPR027417">
    <property type="entry name" value="P-loop_NTPase"/>
</dbReference>
<feature type="compositionally biased region" description="Polar residues" evidence="8">
    <location>
        <begin position="1"/>
        <end position="33"/>
    </location>
</feature>
<dbReference type="Pfam" id="PF05190">
    <property type="entry name" value="MutS_IV"/>
    <property type="match status" value="1"/>
</dbReference>
<dbReference type="Gene3D" id="3.40.50.300">
    <property type="entry name" value="P-loop containing nucleotide triphosphate hydrolases"/>
    <property type="match status" value="1"/>
</dbReference>
<dbReference type="SUPFAM" id="SSF55271">
    <property type="entry name" value="DNA repair protein MutS, domain I"/>
    <property type="match status" value="1"/>
</dbReference>
<evidence type="ECO:0000259" key="9">
    <source>
        <dbReference type="PROSITE" id="PS00486"/>
    </source>
</evidence>
<dbReference type="Pfam" id="PF05192">
    <property type="entry name" value="MutS_III"/>
    <property type="match status" value="1"/>
</dbReference>
<sequence>MSNTLFNYFTKPNSSSPKVQSNGTQKNKTPNSSIKKHRTSDIKTPKAKKAKLELGPAKAKQKENKTPNEPGEENEEMDEDSSIDEVEALLENDGSEDEYKPSKSDDNESSEDESGEESDSVSEKSESEEEANNKKSKKRKAQDTKEKSSSSKVTKKLESSFHTPTRPKLTSSTPATPFSPAGNEGSSASGDKVDNYAHLKFEFLKPDKLRDAKKRKTNDPEYDPRTLYIPDEFKKTLTPAHKQWWDMKATHFDCVLFFKVGKFYELFHMDAVIGVNELNLTYMKGDFAHSGFPEIAYGRFATTLVEKGFKVARVEQTETPDMMEKRCKTMGKVTKFDKVVKREICQITTKGTRVFSVIDGETKEPESHFLLAISEKKFDNGGSAFGVCFVDTSIGEFNLGQFTDDKQCSRLRTLVAHYPPSQIIYERGRISKGTQHLLNVTLSSVLKDGLLPDSEFWSSGKTLVHLADNNYFDDNSMPESLKHFLADDDSLGLTASDEGELAVRSLGAVTWYLKRCQLDHQLLSMKKFSVYTPVDCENDDKISSNSQSNARHMVLDAVTLKNLHILENSIGGIEGTLLHKLDNCSTPFGKRLLYNWICSPLNTIASVIGRQNAIQLLMDNSQLMQEVRPLLAKLPDLERLLSRIYAQSTFGLEASHPDNRAIMFEEKTYSKKKIVEFTNVLNGFQNVVKIAEIFQDSGVGMNSQLLGQCCHYPSHSQPGQFPDLKDHLEFFKNAFDIDEALKEGRIIPSAGVDAEYDGAVEELKVIEKELKQYLDKQCSYFGCKVTYVGADKKRFQLEVTDNASKRAGSEYELQGQRKGYKRYWTPKCKELLEKQIAAEDMKTSALQDLRRRIFARFSDRMNDWRLAVECISVLDVLLSLATYCSSQENDMCVPKFESVKQNQQAIVNVVGGRFPCSSGDEVFVPNDTVIGEDGANLVLVTGPNMGGKSTLMRQLGLIVIMAQMGCHVPAESVVLNPVDRIFTRLGANDDIMSGESTFFMELSETSAILQHATSNSLVLIDELGRGTSTYDGTAIAAAVLKELSKMNCRTLFSTHYHSLVEDFKNCKTVKLGHMSCMAETEDEEMDTGAEESVTFLYKFAEGACPKSYGFNAARLAGIPTHIIKTGHQFAKQLEFESTNRKLFKDLFKLNDPNHLRQILSEVH</sequence>
<organism evidence="10 11">
    <name type="scientific">Laodelphax striatellus</name>
    <name type="common">Small brown planthopper</name>
    <name type="synonym">Delphax striatella</name>
    <dbReference type="NCBI Taxonomy" id="195883"/>
    <lineage>
        <taxon>Eukaryota</taxon>
        <taxon>Metazoa</taxon>
        <taxon>Ecdysozoa</taxon>
        <taxon>Arthropoda</taxon>
        <taxon>Hexapoda</taxon>
        <taxon>Insecta</taxon>
        <taxon>Pterygota</taxon>
        <taxon>Neoptera</taxon>
        <taxon>Paraneoptera</taxon>
        <taxon>Hemiptera</taxon>
        <taxon>Auchenorrhyncha</taxon>
        <taxon>Fulgoroidea</taxon>
        <taxon>Delphacidae</taxon>
        <taxon>Criomorphinae</taxon>
        <taxon>Laodelphax</taxon>
    </lineage>
</organism>
<evidence type="ECO:0000313" key="10">
    <source>
        <dbReference type="EMBL" id="RZF36981.1"/>
    </source>
</evidence>
<proteinExistence type="inferred from homology"/>
<dbReference type="InterPro" id="IPR007861">
    <property type="entry name" value="DNA_mismatch_repair_MutS_clamp"/>
</dbReference>
<feature type="compositionally biased region" description="Acidic residues" evidence="8">
    <location>
        <begin position="70"/>
        <end position="96"/>
    </location>
</feature>
<dbReference type="PANTHER" id="PTHR11361:SF148">
    <property type="entry name" value="DNA MISMATCH REPAIR PROTEIN MSH6"/>
    <property type="match status" value="1"/>
</dbReference>
<dbReference type="FunCoup" id="A0A482WUZ6">
    <property type="interactions" value="1839"/>
</dbReference>
<dbReference type="OrthoDB" id="121051at2759"/>
<dbReference type="InterPro" id="IPR007860">
    <property type="entry name" value="DNA_mmatch_repair_MutS_con_dom"/>
</dbReference>
<dbReference type="PANTHER" id="PTHR11361">
    <property type="entry name" value="DNA MISMATCH REPAIR PROTEIN MUTS FAMILY MEMBER"/>
    <property type="match status" value="1"/>
</dbReference>
<protein>
    <recommendedName>
        <fullName evidence="6">DNA mismatch repair protein</fullName>
    </recommendedName>
</protein>
<dbReference type="FunFam" id="1.10.1420.10:FF:000005">
    <property type="entry name" value="DNA mismatch repair protein"/>
    <property type="match status" value="1"/>
</dbReference>
<evidence type="ECO:0000256" key="1">
    <source>
        <dbReference type="ARBA" id="ARBA00006271"/>
    </source>
</evidence>
<keyword evidence="11" id="KW-1185">Reference proteome</keyword>
<feature type="region of interest" description="Disordered" evidence="8">
    <location>
        <begin position="1"/>
        <end position="192"/>
    </location>
</feature>
<dbReference type="InterPro" id="IPR016151">
    <property type="entry name" value="DNA_mismatch_repair_MutS_N"/>
</dbReference>
<dbReference type="SMR" id="A0A482WUZ6"/>
<evidence type="ECO:0000256" key="2">
    <source>
        <dbReference type="ARBA" id="ARBA00022741"/>
    </source>
</evidence>
<dbReference type="AlphaFoldDB" id="A0A482WUZ6"/>
<comment type="caution">
    <text evidence="10">The sequence shown here is derived from an EMBL/GenBank/DDBJ whole genome shotgun (WGS) entry which is preliminary data.</text>
</comment>
<evidence type="ECO:0000256" key="3">
    <source>
        <dbReference type="ARBA" id="ARBA00022763"/>
    </source>
</evidence>
<dbReference type="GO" id="GO:0030983">
    <property type="term" value="F:mismatched DNA binding"/>
    <property type="evidence" value="ECO:0007669"/>
    <property type="project" value="UniProtKB-UniRule"/>
</dbReference>
<dbReference type="PROSITE" id="PS00486">
    <property type="entry name" value="DNA_MISMATCH_REPAIR_2"/>
    <property type="match status" value="1"/>
</dbReference>
<dbReference type="InterPro" id="IPR017261">
    <property type="entry name" value="DNA_mismatch_repair_MutS/MSH"/>
</dbReference>
<dbReference type="GO" id="GO:0140664">
    <property type="term" value="F:ATP-dependent DNA damage sensor activity"/>
    <property type="evidence" value="ECO:0007669"/>
    <property type="project" value="InterPro"/>
</dbReference>
<dbReference type="SUPFAM" id="SSF48334">
    <property type="entry name" value="DNA repair protein MutS, domain III"/>
    <property type="match status" value="1"/>
</dbReference>
<comment type="function">
    <text evidence="6 7">Component of the post-replicative DNA mismatch repair system (MMR).</text>
</comment>
<dbReference type="SUPFAM" id="SSF53150">
    <property type="entry name" value="DNA repair protein MutS, domain II"/>
    <property type="match status" value="1"/>
</dbReference>
<dbReference type="EMBL" id="QKKF02025464">
    <property type="protein sequence ID" value="RZF36981.1"/>
    <property type="molecule type" value="Genomic_DNA"/>
</dbReference>
<comment type="similarity">
    <text evidence="1 6 7">Belongs to the DNA mismatch repair MutS family.</text>
</comment>
<feature type="compositionally biased region" description="Basic and acidic residues" evidence="8">
    <location>
        <begin position="97"/>
        <end position="106"/>
    </location>
</feature>
<gene>
    <name evidence="10" type="ORF">LSTR_LSTR004669</name>
</gene>
<dbReference type="NCBIfam" id="NF003810">
    <property type="entry name" value="PRK05399.1"/>
    <property type="match status" value="1"/>
</dbReference>
<reference evidence="10 11" key="1">
    <citation type="journal article" date="2017" name="Gigascience">
        <title>Genome sequence of the small brown planthopper, Laodelphax striatellus.</title>
        <authorList>
            <person name="Zhu J."/>
            <person name="Jiang F."/>
            <person name="Wang X."/>
            <person name="Yang P."/>
            <person name="Bao Y."/>
            <person name="Zhao W."/>
            <person name="Wang W."/>
            <person name="Lu H."/>
            <person name="Wang Q."/>
            <person name="Cui N."/>
            <person name="Li J."/>
            <person name="Chen X."/>
            <person name="Luo L."/>
            <person name="Yu J."/>
            <person name="Kang L."/>
            <person name="Cui F."/>
        </authorList>
    </citation>
    <scope>NUCLEOTIDE SEQUENCE [LARGE SCALE GENOMIC DNA]</scope>
    <source>
        <strain evidence="10">Lst14</strain>
    </source>
</reference>
<keyword evidence="6 7" id="KW-0234">DNA repair</keyword>
<evidence type="ECO:0000256" key="8">
    <source>
        <dbReference type="SAM" id="MobiDB-lite"/>
    </source>
</evidence>
<dbReference type="SMART" id="SM00533">
    <property type="entry name" value="MUTSd"/>
    <property type="match status" value="1"/>
</dbReference>
<dbReference type="STRING" id="195883.A0A482WUZ6"/>
<dbReference type="InParanoid" id="A0A482WUZ6"/>
<evidence type="ECO:0000256" key="6">
    <source>
        <dbReference type="PIRNR" id="PIRNR037677"/>
    </source>
</evidence>
<dbReference type="InterPro" id="IPR036678">
    <property type="entry name" value="MutS_con_dom_sf"/>
</dbReference>
<keyword evidence="4 6" id="KW-0067">ATP-binding</keyword>
<dbReference type="GO" id="GO:0032301">
    <property type="term" value="C:MutSalpha complex"/>
    <property type="evidence" value="ECO:0007669"/>
    <property type="project" value="TreeGrafter"/>
</dbReference>
<evidence type="ECO:0000256" key="4">
    <source>
        <dbReference type="ARBA" id="ARBA00022840"/>
    </source>
</evidence>
<dbReference type="InterPro" id="IPR007695">
    <property type="entry name" value="DNA_mismatch_repair_MutS-lik_N"/>
</dbReference>
<feature type="domain" description="DNA mismatch repair proteins mutS family" evidence="9">
    <location>
        <begin position="1016"/>
        <end position="1032"/>
    </location>
</feature>
<name>A0A482WUZ6_LAOST</name>
<dbReference type="Pfam" id="PF00488">
    <property type="entry name" value="MutS_V"/>
    <property type="match status" value="1"/>
</dbReference>
<feature type="compositionally biased region" description="Basic and acidic residues" evidence="8">
    <location>
        <begin position="141"/>
        <end position="159"/>
    </location>
</feature>
<dbReference type="Gene3D" id="3.40.1170.10">
    <property type="entry name" value="DNA repair protein MutS, domain I"/>
    <property type="match status" value="1"/>
</dbReference>
<dbReference type="Gene3D" id="3.30.420.110">
    <property type="entry name" value="MutS, connector domain"/>
    <property type="match status" value="1"/>
</dbReference>
<evidence type="ECO:0000313" key="11">
    <source>
        <dbReference type="Proteomes" id="UP000291343"/>
    </source>
</evidence>
<dbReference type="InterPro" id="IPR045076">
    <property type="entry name" value="MutS"/>
</dbReference>
<dbReference type="Pfam" id="PF05188">
    <property type="entry name" value="MutS_II"/>
    <property type="match status" value="1"/>
</dbReference>
<keyword evidence="2 6" id="KW-0547">Nucleotide-binding</keyword>
<dbReference type="SMART" id="SM00534">
    <property type="entry name" value="MUTSac"/>
    <property type="match status" value="1"/>
</dbReference>
<evidence type="ECO:0000256" key="7">
    <source>
        <dbReference type="RuleBase" id="RU003756"/>
    </source>
</evidence>
<dbReference type="FunFam" id="3.40.1170.10:FF:000002">
    <property type="entry name" value="DNA mismatch repair protein"/>
    <property type="match status" value="1"/>
</dbReference>
<dbReference type="Pfam" id="PF01624">
    <property type="entry name" value="MutS_I"/>
    <property type="match status" value="1"/>
</dbReference>
<dbReference type="Proteomes" id="UP000291343">
    <property type="component" value="Unassembled WGS sequence"/>
</dbReference>
<dbReference type="PIRSF" id="PIRSF037677">
    <property type="entry name" value="DNA_mis_repair_Msh6"/>
    <property type="match status" value="1"/>
</dbReference>
<dbReference type="GO" id="GO:0005524">
    <property type="term" value="F:ATP binding"/>
    <property type="evidence" value="ECO:0007669"/>
    <property type="project" value="UniProtKB-UniRule"/>
</dbReference>
<dbReference type="GO" id="GO:0006298">
    <property type="term" value="P:mismatch repair"/>
    <property type="evidence" value="ECO:0007669"/>
    <property type="project" value="InterPro"/>
</dbReference>